<evidence type="ECO:0000256" key="6">
    <source>
        <dbReference type="SAM" id="Phobius"/>
    </source>
</evidence>
<dbReference type="EnsemblMetazoa" id="MESCA008152-RA">
    <property type="protein sequence ID" value="MESCA008152-PA"/>
    <property type="gene ID" value="MESCA008152"/>
</dbReference>
<evidence type="ECO:0000256" key="5">
    <source>
        <dbReference type="ARBA" id="ARBA00023136"/>
    </source>
</evidence>
<feature type="transmembrane region" description="Helical" evidence="6">
    <location>
        <begin position="302"/>
        <end position="321"/>
    </location>
</feature>
<dbReference type="AlphaFoldDB" id="T1GWH5"/>
<keyword evidence="9" id="KW-1185">Reference proteome</keyword>
<evidence type="ECO:0000313" key="8">
    <source>
        <dbReference type="EnsemblMetazoa" id="MESCA008152-PA"/>
    </source>
</evidence>
<reference evidence="8" key="2">
    <citation type="submission" date="2015-06" db="UniProtKB">
        <authorList>
            <consortium name="EnsemblMetazoa"/>
        </authorList>
    </citation>
    <scope>IDENTIFICATION</scope>
</reference>
<dbReference type="STRING" id="36166.T1GWH5"/>
<dbReference type="EMBL" id="CAQQ02182107">
    <property type="status" value="NOT_ANNOTATED_CDS"/>
    <property type="molecule type" value="Genomic_DNA"/>
</dbReference>
<dbReference type="InterPro" id="IPR036259">
    <property type="entry name" value="MFS_trans_sf"/>
</dbReference>
<feature type="transmembrane region" description="Helical" evidence="6">
    <location>
        <begin position="121"/>
        <end position="140"/>
    </location>
</feature>
<dbReference type="SUPFAM" id="SSF103473">
    <property type="entry name" value="MFS general substrate transporter"/>
    <property type="match status" value="1"/>
</dbReference>
<feature type="transmembrane region" description="Helical" evidence="6">
    <location>
        <begin position="42"/>
        <end position="61"/>
    </location>
</feature>
<dbReference type="Pfam" id="PF07690">
    <property type="entry name" value="MFS_1"/>
    <property type="match status" value="1"/>
</dbReference>
<accession>T1GWH5</accession>
<keyword evidence="7" id="KW-0732">Signal</keyword>
<feature type="chain" id="PRO_5004577213" description="Major facilitator superfamily (MFS) profile domain-containing protein" evidence="7">
    <location>
        <begin position="19"/>
        <end position="327"/>
    </location>
</feature>
<dbReference type="HOGENOM" id="CLU_001265_46_15_1"/>
<keyword evidence="2" id="KW-0813">Transport</keyword>
<evidence type="ECO:0000256" key="1">
    <source>
        <dbReference type="ARBA" id="ARBA00004141"/>
    </source>
</evidence>
<dbReference type="Proteomes" id="UP000015102">
    <property type="component" value="Unassembled WGS sequence"/>
</dbReference>
<organism evidence="8 9">
    <name type="scientific">Megaselia scalaris</name>
    <name type="common">Humpbacked fly</name>
    <name type="synonym">Phora scalaris</name>
    <dbReference type="NCBI Taxonomy" id="36166"/>
    <lineage>
        <taxon>Eukaryota</taxon>
        <taxon>Metazoa</taxon>
        <taxon>Ecdysozoa</taxon>
        <taxon>Arthropoda</taxon>
        <taxon>Hexapoda</taxon>
        <taxon>Insecta</taxon>
        <taxon>Pterygota</taxon>
        <taxon>Neoptera</taxon>
        <taxon>Endopterygota</taxon>
        <taxon>Diptera</taxon>
        <taxon>Brachycera</taxon>
        <taxon>Muscomorpha</taxon>
        <taxon>Platypezoidea</taxon>
        <taxon>Phoridae</taxon>
        <taxon>Megaseliini</taxon>
        <taxon>Megaselia</taxon>
    </lineage>
</organism>
<evidence type="ECO:0000256" key="7">
    <source>
        <dbReference type="SAM" id="SignalP"/>
    </source>
</evidence>
<feature type="transmembrane region" description="Helical" evidence="6">
    <location>
        <begin position="241"/>
        <end position="262"/>
    </location>
</feature>
<dbReference type="PANTHER" id="PTHR23511:SF35">
    <property type="entry name" value="MAJOR FACILITATOR SUPERFAMILY (MFS) PROFILE DOMAIN-CONTAINING PROTEIN"/>
    <property type="match status" value="1"/>
</dbReference>
<keyword evidence="4 6" id="KW-1133">Transmembrane helix</keyword>
<proteinExistence type="predicted"/>
<dbReference type="GO" id="GO:0022857">
    <property type="term" value="F:transmembrane transporter activity"/>
    <property type="evidence" value="ECO:0007669"/>
    <property type="project" value="InterPro"/>
</dbReference>
<keyword evidence="3 6" id="KW-0812">Transmembrane</keyword>
<evidence type="ECO:0000256" key="2">
    <source>
        <dbReference type="ARBA" id="ARBA00022448"/>
    </source>
</evidence>
<keyword evidence="5 6" id="KW-0472">Membrane</keyword>
<dbReference type="Gene3D" id="1.20.1250.20">
    <property type="entry name" value="MFS general substrate transporter like domains"/>
    <property type="match status" value="1"/>
</dbReference>
<dbReference type="OMA" id="EMIGCSF"/>
<dbReference type="PANTHER" id="PTHR23511">
    <property type="entry name" value="SYNAPTIC VESICLE GLYCOPROTEIN 2"/>
    <property type="match status" value="1"/>
</dbReference>
<evidence type="ECO:0000313" key="9">
    <source>
        <dbReference type="Proteomes" id="UP000015102"/>
    </source>
</evidence>
<comment type="subcellular location">
    <subcellularLocation>
        <location evidence="1">Membrane</location>
        <topology evidence="1">Multi-pass membrane protein</topology>
    </subcellularLocation>
</comment>
<dbReference type="InterPro" id="IPR011701">
    <property type="entry name" value="MFS"/>
</dbReference>
<feature type="transmembrane region" description="Helical" evidence="6">
    <location>
        <begin position="215"/>
        <end position="235"/>
    </location>
</feature>
<evidence type="ECO:0000256" key="4">
    <source>
        <dbReference type="ARBA" id="ARBA00022989"/>
    </source>
</evidence>
<feature type="transmembrane region" description="Helical" evidence="6">
    <location>
        <begin position="274"/>
        <end position="296"/>
    </location>
</feature>
<feature type="signal peptide" evidence="7">
    <location>
        <begin position="1"/>
        <end position="18"/>
    </location>
</feature>
<evidence type="ECO:0008006" key="10">
    <source>
        <dbReference type="Google" id="ProtNLM"/>
    </source>
</evidence>
<evidence type="ECO:0000256" key="3">
    <source>
        <dbReference type="ARBA" id="ARBA00022692"/>
    </source>
</evidence>
<feature type="transmembrane region" description="Helical" evidence="6">
    <location>
        <begin position="189"/>
        <end position="208"/>
    </location>
</feature>
<dbReference type="GO" id="GO:0016020">
    <property type="term" value="C:membrane"/>
    <property type="evidence" value="ECO:0007669"/>
    <property type="project" value="UniProtKB-SubCell"/>
</dbReference>
<name>T1GWH5_MEGSC</name>
<protein>
    <recommendedName>
        <fullName evidence="10">Major facilitator superfamily (MFS) profile domain-containing protein</fullName>
    </recommendedName>
</protein>
<sequence>MFCCFIMSIFCLVAPILAWAILNTDWSIEISWLSMKYTPWRLFMVICATPGFISGILILFFPESPKYLLAKSQEDECLEILKKIFKFNTNKDKSLYSVSCLKRDLDTSDLDSFEFLKDTTIYCLLQFILHSSNFGMFVFFPDIVNSVEGNSNENSSSKTMCEIYEQKLQGVYGKSEECVPKLELSTYTYYFICETAYFFGYIFLICIIKRVPKNYILAIILTATGGFGILAAAVRNSKASLALYTALLTSGLGMVVIGSAVVESYPTHLRATAMSVTQLFARLGCVVGSNYIGSLLQHHCNMSFYISSGVLVIGGILSLLLPKAAYC</sequence>
<reference evidence="9" key="1">
    <citation type="submission" date="2013-02" db="EMBL/GenBank/DDBJ databases">
        <authorList>
            <person name="Hughes D."/>
        </authorList>
    </citation>
    <scope>NUCLEOTIDE SEQUENCE</scope>
    <source>
        <strain>Durham</strain>
        <strain evidence="9">NC isolate 2 -- Noor lab</strain>
    </source>
</reference>